<feature type="domain" description="Cytidyltransferase-like" evidence="3">
    <location>
        <begin position="13"/>
        <end position="78"/>
    </location>
</feature>
<protein>
    <recommendedName>
        <fullName evidence="3">Cytidyltransferase-like domain-containing protein</fullName>
    </recommendedName>
</protein>
<dbReference type="SUPFAM" id="SSF52374">
    <property type="entry name" value="Nucleotidylyl transferase"/>
    <property type="match status" value="1"/>
</dbReference>
<keyword evidence="2" id="KW-0548">Nucleotidyltransferase</keyword>
<evidence type="ECO:0000313" key="4">
    <source>
        <dbReference type="EMBL" id="OHA54217.1"/>
    </source>
</evidence>
<dbReference type="GO" id="GO:0016779">
    <property type="term" value="F:nucleotidyltransferase activity"/>
    <property type="evidence" value="ECO:0007669"/>
    <property type="project" value="UniProtKB-KW"/>
</dbReference>
<dbReference type="InterPro" id="IPR050385">
    <property type="entry name" value="Archaeal_FAD_synthase"/>
</dbReference>
<dbReference type="InterPro" id="IPR004821">
    <property type="entry name" value="Cyt_trans-like"/>
</dbReference>
<keyword evidence="1" id="KW-0808">Transferase</keyword>
<dbReference type="Pfam" id="PF01467">
    <property type="entry name" value="CTP_transf_like"/>
    <property type="match status" value="1"/>
</dbReference>
<dbReference type="AlphaFoldDB" id="A0A1G2Q0W7"/>
<dbReference type="NCBIfam" id="TIGR00125">
    <property type="entry name" value="cyt_tran_rel"/>
    <property type="match status" value="1"/>
</dbReference>
<sequence>MTKNRRAVIVAVSGGFDPIHVGHVRMFKAARKLGDKLVVILNNDNWLRAKKQHVFMPEKERAEIIEALESVGEVVLTRHHKHPKDMSVCGELETLRPTIFANGGDRKPDGDPVPEVALCARLGIKMVYNIGHGGKMQSSSWLLKGYVEKVSGKKRK</sequence>
<dbReference type="Proteomes" id="UP000178936">
    <property type="component" value="Unassembled WGS sequence"/>
</dbReference>
<gene>
    <name evidence="4" type="ORF">A2226_02425</name>
</gene>
<accession>A0A1G2Q0W7</accession>
<evidence type="ECO:0000256" key="1">
    <source>
        <dbReference type="ARBA" id="ARBA00022679"/>
    </source>
</evidence>
<organism evidence="4 5">
    <name type="scientific">Candidatus Veblenbacteria bacterium RIFOXYA2_FULL_43_9</name>
    <dbReference type="NCBI Taxonomy" id="1802425"/>
    <lineage>
        <taxon>Bacteria</taxon>
        <taxon>Candidatus Vebleniibacteriota</taxon>
    </lineage>
</organism>
<dbReference type="Gene3D" id="3.40.50.620">
    <property type="entry name" value="HUPs"/>
    <property type="match status" value="1"/>
</dbReference>
<dbReference type="PANTHER" id="PTHR43793">
    <property type="entry name" value="FAD SYNTHASE"/>
    <property type="match status" value="1"/>
</dbReference>
<evidence type="ECO:0000259" key="3">
    <source>
        <dbReference type="Pfam" id="PF01467"/>
    </source>
</evidence>
<proteinExistence type="predicted"/>
<name>A0A1G2Q0W7_9BACT</name>
<dbReference type="EMBL" id="MHTB01000055">
    <property type="protein sequence ID" value="OHA54217.1"/>
    <property type="molecule type" value="Genomic_DNA"/>
</dbReference>
<evidence type="ECO:0000313" key="5">
    <source>
        <dbReference type="Proteomes" id="UP000178936"/>
    </source>
</evidence>
<evidence type="ECO:0000256" key="2">
    <source>
        <dbReference type="ARBA" id="ARBA00022695"/>
    </source>
</evidence>
<dbReference type="InterPro" id="IPR014729">
    <property type="entry name" value="Rossmann-like_a/b/a_fold"/>
</dbReference>
<reference evidence="4 5" key="1">
    <citation type="journal article" date="2016" name="Nat. Commun.">
        <title>Thousands of microbial genomes shed light on interconnected biogeochemical processes in an aquifer system.</title>
        <authorList>
            <person name="Anantharaman K."/>
            <person name="Brown C.T."/>
            <person name="Hug L.A."/>
            <person name="Sharon I."/>
            <person name="Castelle C.J."/>
            <person name="Probst A.J."/>
            <person name="Thomas B.C."/>
            <person name="Singh A."/>
            <person name="Wilkins M.J."/>
            <person name="Karaoz U."/>
            <person name="Brodie E.L."/>
            <person name="Williams K.H."/>
            <person name="Hubbard S.S."/>
            <person name="Banfield J.F."/>
        </authorList>
    </citation>
    <scope>NUCLEOTIDE SEQUENCE [LARGE SCALE GENOMIC DNA]</scope>
</reference>
<dbReference type="PANTHER" id="PTHR43793:SF1">
    <property type="entry name" value="FAD SYNTHASE"/>
    <property type="match status" value="1"/>
</dbReference>
<comment type="caution">
    <text evidence="4">The sequence shown here is derived from an EMBL/GenBank/DDBJ whole genome shotgun (WGS) entry which is preliminary data.</text>
</comment>